<keyword evidence="5" id="KW-1185">Reference proteome</keyword>
<keyword evidence="4" id="KW-0614">Plasmid</keyword>
<keyword evidence="3" id="KW-0812">Transmembrane</keyword>
<dbReference type="RefSeq" id="WP_328741325.1">
    <property type="nucleotide sequence ID" value="NZ_CP108037.1"/>
</dbReference>
<dbReference type="EMBL" id="CP108037">
    <property type="protein sequence ID" value="WUN84595.1"/>
    <property type="molecule type" value="Genomic_DNA"/>
</dbReference>
<sequence length="450" mass="48793">MTGVAEEGTGGETADGAETRPARRPLNPLKPEVFKNRPHKLALVEHLRSLIEAADLASKHVAPGVVLSPSALSKNLSGDRLPSRSTVEAIIQLCRASEEVRALSLRLHTAALGEVHPRFAERLVMADAYEETVLLHDRVQARLEDALGEHRRQRTDYDDLLVRHETTSLALATAEDAVRTQRQDHRRETARLSALVEEEQDARRRDRTAFDVQLDQARAEHEQQLQARQEEEARLREELRTQESRIQSLRGLLEDSAAEATSLRLERDRLSMDSARLREDLVGLQVELAAAEAGQDTHVEDGMLAPALLTVGQVLDRHPAPQDNGENAGQPQVAQGATQLDSGISKPASPTAAAQPEPDPTDSPDGLKRAFAATAALGLLLLLAGLFMHPGGPTSHTRPTAGVAWCLGAGVSLLAIGIILLAARGVQSAPTVDPDDDDTFHYTCGFPPLM</sequence>
<evidence type="ECO:0000313" key="4">
    <source>
        <dbReference type="EMBL" id="WUN84595.1"/>
    </source>
</evidence>
<reference evidence="4" key="1">
    <citation type="submission" date="2022-10" db="EMBL/GenBank/DDBJ databases">
        <title>The complete genomes of actinobacterial strains from the NBC collection.</title>
        <authorList>
            <person name="Joergensen T.S."/>
            <person name="Alvarez Arevalo M."/>
            <person name="Sterndorff E.B."/>
            <person name="Faurdal D."/>
            <person name="Vuksanovic O."/>
            <person name="Mourched A.-S."/>
            <person name="Charusanti P."/>
            <person name="Shaw S."/>
            <person name="Blin K."/>
            <person name="Weber T."/>
        </authorList>
    </citation>
    <scope>NUCLEOTIDE SEQUENCE</scope>
    <source>
        <strain evidence="4">NBC_00303</strain>
        <plasmid evidence="4">unnamed1</plasmid>
    </source>
</reference>
<keyword evidence="1" id="KW-0175">Coiled coil</keyword>
<feature type="transmembrane region" description="Helical" evidence="3">
    <location>
        <begin position="402"/>
        <end position="423"/>
    </location>
</feature>
<dbReference type="GeneID" id="95502258"/>
<accession>A0ABZ1QQ52</accession>
<proteinExistence type="predicted"/>
<dbReference type="Proteomes" id="UP001432312">
    <property type="component" value="Plasmid unnamed1"/>
</dbReference>
<evidence type="ECO:0000313" key="5">
    <source>
        <dbReference type="Proteomes" id="UP001432312"/>
    </source>
</evidence>
<feature type="region of interest" description="Disordered" evidence="2">
    <location>
        <begin position="1"/>
        <end position="31"/>
    </location>
</feature>
<gene>
    <name evidence="4" type="ORF">OHA91_39425</name>
</gene>
<keyword evidence="3" id="KW-1133">Transmembrane helix</keyword>
<evidence type="ECO:0000256" key="1">
    <source>
        <dbReference type="SAM" id="Coils"/>
    </source>
</evidence>
<evidence type="ECO:0000256" key="2">
    <source>
        <dbReference type="SAM" id="MobiDB-lite"/>
    </source>
</evidence>
<feature type="coiled-coil region" evidence="1">
    <location>
        <begin position="214"/>
        <end position="252"/>
    </location>
</feature>
<organism evidence="4 5">
    <name type="scientific">Streptomyces erythrochromogenes</name>
    <dbReference type="NCBI Taxonomy" id="285574"/>
    <lineage>
        <taxon>Bacteria</taxon>
        <taxon>Bacillati</taxon>
        <taxon>Actinomycetota</taxon>
        <taxon>Actinomycetes</taxon>
        <taxon>Kitasatosporales</taxon>
        <taxon>Streptomycetaceae</taxon>
        <taxon>Streptomyces</taxon>
    </lineage>
</organism>
<feature type="compositionally biased region" description="Polar residues" evidence="2">
    <location>
        <begin position="324"/>
        <end position="342"/>
    </location>
</feature>
<evidence type="ECO:0000256" key="3">
    <source>
        <dbReference type="SAM" id="Phobius"/>
    </source>
</evidence>
<protein>
    <submittedName>
        <fullName evidence="4">Uncharacterized protein</fullName>
    </submittedName>
</protein>
<keyword evidence="3" id="KW-0472">Membrane</keyword>
<feature type="region of interest" description="Disordered" evidence="2">
    <location>
        <begin position="317"/>
        <end position="367"/>
    </location>
</feature>
<name>A0ABZ1QQ52_9ACTN</name>
<feature type="transmembrane region" description="Helical" evidence="3">
    <location>
        <begin position="370"/>
        <end position="390"/>
    </location>
</feature>
<geneLocation type="plasmid" evidence="4 5">
    <name>unnamed1</name>
</geneLocation>